<name>A0AAX6HMW8_IRIPA</name>
<evidence type="ECO:0000313" key="2">
    <source>
        <dbReference type="Proteomes" id="UP001140949"/>
    </source>
</evidence>
<accession>A0AAX6HMW8</accession>
<evidence type="ECO:0000313" key="1">
    <source>
        <dbReference type="EMBL" id="KAJ6841655.1"/>
    </source>
</evidence>
<dbReference type="AlphaFoldDB" id="A0AAX6HMW8"/>
<keyword evidence="2" id="KW-1185">Reference proteome</keyword>
<dbReference type="Proteomes" id="UP001140949">
    <property type="component" value="Unassembled WGS sequence"/>
</dbReference>
<protein>
    <submittedName>
        <fullName evidence="1">Uncharacterized protein</fullName>
    </submittedName>
</protein>
<gene>
    <name evidence="1" type="ORF">M6B38_305650</name>
</gene>
<comment type="caution">
    <text evidence="1">The sequence shown here is derived from an EMBL/GenBank/DDBJ whole genome shotgun (WGS) entry which is preliminary data.</text>
</comment>
<reference evidence="1" key="2">
    <citation type="submission" date="2023-04" db="EMBL/GenBank/DDBJ databases">
        <authorList>
            <person name="Bruccoleri R.E."/>
            <person name="Oakeley E.J."/>
            <person name="Faust A.-M."/>
            <person name="Dessus-Babus S."/>
            <person name="Altorfer M."/>
            <person name="Burckhardt D."/>
            <person name="Oertli M."/>
            <person name="Naumann U."/>
            <person name="Petersen F."/>
            <person name="Wong J."/>
        </authorList>
    </citation>
    <scope>NUCLEOTIDE SEQUENCE</scope>
    <source>
        <strain evidence="1">GSM-AAB239-AS_SAM_17_03QT</strain>
        <tissue evidence="1">Leaf</tissue>
    </source>
</reference>
<proteinExistence type="predicted"/>
<dbReference type="EMBL" id="JANAVB010008400">
    <property type="protein sequence ID" value="KAJ6841655.1"/>
    <property type="molecule type" value="Genomic_DNA"/>
</dbReference>
<organism evidence="1 2">
    <name type="scientific">Iris pallida</name>
    <name type="common">Sweet iris</name>
    <dbReference type="NCBI Taxonomy" id="29817"/>
    <lineage>
        <taxon>Eukaryota</taxon>
        <taxon>Viridiplantae</taxon>
        <taxon>Streptophyta</taxon>
        <taxon>Embryophyta</taxon>
        <taxon>Tracheophyta</taxon>
        <taxon>Spermatophyta</taxon>
        <taxon>Magnoliopsida</taxon>
        <taxon>Liliopsida</taxon>
        <taxon>Asparagales</taxon>
        <taxon>Iridaceae</taxon>
        <taxon>Iridoideae</taxon>
        <taxon>Irideae</taxon>
        <taxon>Iris</taxon>
    </lineage>
</organism>
<reference evidence="1" key="1">
    <citation type="journal article" date="2023" name="GigaByte">
        <title>Genome assembly of the bearded iris, Iris pallida Lam.</title>
        <authorList>
            <person name="Bruccoleri R.E."/>
            <person name="Oakeley E.J."/>
            <person name="Faust A.M.E."/>
            <person name="Altorfer M."/>
            <person name="Dessus-Babus S."/>
            <person name="Burckhardt D."/>
            <person name="Oertli M."/>
            <person name="Naumann U."/>
            <person name="Petersen F."/>
            <person name="Wong J."/>
        </authorList>
    </citation>
    <scope>NUCLEOTIDE SEQUENCE</scope>
    <source>
        <strain evidence="1">GSM-AAB239-AS_SAM_17_03QT</strain>
    </source>
</reference>
<sequence length="77" mass="8332">MVGCRTQRSCSVRHREEVYWTYYGHLENKIMTSGVGHSADTNEHGTDFGCGHKFVIVAADRVGGVVCGVGGIMGCQL</sequence>